<dbReference type="PROSITE" id="PS50011">
    <property type="entry name" value="PROTEIN_KINASE_DOM"/>
    <property type="match status" value="1"/>
</dbReference>
<dbReference type="InParanoid" id="A0A059D354"/>
<comment type="catalytic activity">
    <reaction evidence="11">
        <text>L-seryl-[protein] + ATP = O-phospho-L-seryl-[protein] + ADP + H(+)</text>
        <dbReference type="Rhea" id="RHEA:17989"/>
        <dbReference type="Rhea" id="RHEA-COMP:9863"/>
        <dbReference type="Rhea" id="RHEA-COMP:11604"/>
        <dbReference type="ChEBI" id="CHEBI:15378"/>
        <dbReference type="ChEBI" id="CHEBI:29999"/>
        <dbReference type="ChEBI" id="CHEBI:30616"/>
        <dbReference type="ChEBI" id="CHEBI:83421"/>
        <dbReference type="ChEBI" id="CHEBI:456216"/>
        <dbReference type="EC" id="2.7.11.1"/>
    </reaction>
</comment>
<dbReference type="PROSITE" id="PS00108">
    <property type="entry name" value="PROTEIN_KINASE_ST"/>
    <property type="match status" value="1"/>
</dbReference>
<dbReference type="InterPro" id="IPR000719">
    <property type="entry name" value="Prot_kinase_dom"/>
</dbReference>
<dbReference type="FunFam" id="1.10.510.10:FF:000476">
    <property type="entry name" value="PAS domain-containing protein tyrosine kinase family protein"/>
    <property type="match status" value="1"/>
</dbReference>
<evidence type="ECO:0000256" key="7">
    <source>
        <dbReference type="ARBA" id="ARBA00022777"/>
    </source>
</evidence>
<comment type="catalytic activity">
    <reaction evidence="10">
        <text>L-threonyl-[protein] + ATP = O-phospho-L-threonyl-[protein] + ADP + H(+)</text>
        <dbReference type="Rhea" id="RHEA:46608"/>
        <dbReference type="Rhea" id="RHEA-COMP:11060"/>
        <dbReference type="Rhea" id="RHEA-COMP:11605"/>
        <dbReference type="ChEBI" id="CHEBI:15378"/>
        <dbReference type="ChEBI" id="CHEBI:30013"/>
        <dbReference type="ChEBI" id="CHEBI:30616"/>
        <dbReference type="ChEBI" id="CHEBI:61977"/>
        <dbReference type="ChEBI" id="CHEBI:456216"/>
        <dbReference type="EC" id="2.7.11.1"/>
    </reaction>
</comment>
<dbReference type="InterPro" id="IPR050167">
    <property type="entry name" value="Ser_Thr_protein_kinase"/>
</dbReference>
<dbReference type="GO" id="GO:0004672">
    <property type="term" value="F:protein kinase activity"/>
    <property type="evidence" value="ECO:0000318"/>
    <property type="project" value="GO_Central"/>
</dbReference>
<dbReference type="PROSITE" id="PS00107">
    <property type="entry name" value="PROTEIN_KINASE_ATP"/>
    <property type="match status" value="1"/>
</dbReference>
<evidence type="ECO:0000313" key="16">
    <source>
        <dbReference type="EMBL" id="KCW84899.1"/>
    </source>
</evidence>
<evidence type="ECO:0000256" key="6">
    <source>
        <dbReference type="ARBA" id="ARBA00022741"/>
    </source>
</evidence>
<dbReference type="InterPro" id="IPR017441">
    <property type="entry name" value="Protein_kinase_ATP_BS"/>
</dbReference>
<comment type="similarity">
    <text evidence="2">Belongs to the protein kinase superfamily. TKL Ser/Thr protein kinase family. RAF subfamily.</text>
</comment>
<reference evidence="16" key="1">
    <citation type="submission" date="2013-07" db="EMBL/GenBank/DDBJ databases">
        <title>The genome of Eucalyptus grandis.</title>
        <authorList>
            <person name="Schmutz J."/>
            <person name="Hayes R."/>
            <person name="Myburg A."/>
            <person name="Tuskan G."/>
            <person name="Grattapaglia D."/>
            <person name="Rokhsar D.S."/>
        </authorList>
    </citation>
    <scope>NUCLEOTIDE SEQUENCE</scope>
    <source>
        <tissue evidence="16">Leaf extractions</tissue>
    </source>
</reference>
<name>A0A059D354_EUCGR</name>
<evidence type="ECO:0000256" key="12">
    <source>
        <dbReference type="PROSITE-ProRule" id="PRU10141"/>
    </source>
</evidence>
<dbReference type="InterPro" id="IPR011009">
    <property type="entry name" value="Kinase-like_dom_sf"/>
</dbReference>
<dbReference type="GO" id="GO:0007165">
    <property type="term" value="P:signal transduction"/>
    <property type="evidence" value="ECO:0000318"/>
    <property type="project" value="GO_Central"/>
</dbReference>
<dbReference type="GO" id="GO:0016020">
    <property type="term" value="C:membrane"/>
    <property type="evidence" value="ECO:0007669"/>
    <property type="project" value="UniProtKB-SubCell"/>
</dbReference>
<dbReference type="PANTHER" id="PTHR23257">
    <property type="entry name" value="SERINE-THREONINE PROTEIN KINASE"/>
    <property type="match status" value="1"/>
</dbReference>
<dbReference type="Pfam" id="PF07714">
    <property type="entry name" value="PK_Tyr_Ser-Thr"/>
    <property type="match status" value="1"/>
</dbReference>
<dbReference type="Gene3D" id="1.10.510.10">
    <property type="entry name" value="Transferase(Phosphotransferase) domain 1"/>
    <property type="match status" value="1"/>
</dbReference>
<keyword evidence="5" id="KW-0808">Transferase</keyword>
<evidence type="ECO:0000256" key="14">
    <source>
        <dbReference type="SAM" id="MobiDB-lite"/>
    </source>
</evidence>
<feature type="domain" description="Protein kinase" evidence="15">
    <location>
        <begin position="164"/>
        <end position="423"/>
    </location>
</feature>
<dbReference type="GO" id="GO:0004674">
    <property type="term" value="F:protein serine/threonine kinase activity"/>
    <property type="evidence" value="ECO:0007669"/>
    <property type="project" value="UniProtKB-KW"/>
</dbReference>
<gene>
    <name evidence="16" type="ORF">EUGRSUZ_B01726</name>
</gene>
<feature type="binding site" evidence="12">
    <location>
        <position position="192"/>
    </location>
    <ligand>
        <name>ATP</name>
        <dbReference type="ChEBI" id="CHEBI:30616"/>
    </ligand>
</feature>
<dbReference type="SUPFAM" id="SSF56112">
    <property type="entry name" value="Protein kinase-like (PK-like)"/>
    <property type="match status" value="1"/>
</dbReference>
<evidence type="ECO:0000256" key="2">
    <source>
        <dbReference type="ARBA" id="ARBA00010507"/>
    </source>
</evidence>
<evidence type="ECO:0000256" key="5">
    <source>
        <dbReference type="ARBA" id="ARBA00022679"/>
    </source>
</evidence>
<dbReference type="PRINTS" id="PR00109">
    <property type="entry name" value="TYRKINASE"/>
</dbReference>
<accession>A0A059D354</accession>
<dbReference type="EMBL" id="KK198754">
    <property type="protein sequence ID" value="KCW84899.1"/>
    <property type="molecule type" value="Genomic_DNA"/>
</dbReference>
<dbReference type="InterPro" id="IPR001245">
    <property type="entry name" value="Ser-Thr/Tyr_kinase_cat_dom"/>
</dbReference>
<evidence type="ECO:0000256" key="10">
    <source>
        <dbReference type="ARBA" id="ARBA00047899"/>
    </source>
</evidence>
<evidence type="ECO:0000256" key="13">
    <source>
        <dbReference type="RuleBase" id="RU000304"/>
    </source>
</evidence>
<keyword evidence="4 13" id="KW-0723">Serine/threonine-protein kinase</keyword>
<evidence type="ECO:0000256" key="8">
    <source>
        <dbReference type="ARBA" id="ARBA00022840"/>
    </source>
</evidence>
<comment type="subcellular location">
    <subcellularLocation>
        <location evidence="1">Membrane</location>
    </subcellularLocation>
</comment>
<dbReference type="CDD" id="cd13999">
    <property type="entry name" value="STKc_MAP3K-like"/>
    <property type="match status" value="1"/>
</dbReference>
<dbReference type="PANTHER" id="PTHR23257:SF813">
    <property type="entry name" value="SERINE_THREONINE-PROTEIN KINASE EDR1"/>
    <property type="match status" value="1"/>
</dbReference>
<dbReference type="AlphaFoldDB" id="A0A059D354"/>
<evidence type="ECO:0000256" key="11">
    <source>
        <dbReference type="ARBA" id="ARBA00048679"/>
    </source>
</evidence>
<evidence type="ECO:0000256" key="1">
    <source>
        <dbReference type="ARBA" id="ARBA00004370"/>
    </source>
</evidence>
<organism evidence="16">
    <name type="scientific">Eucalyptus grandis</name>
    <name type="common">Flooded gum</name>
    <dbReference type="NCBI Taxonomy" id="71139"/>
    <lineage>
        <taxon>Eukaryota</taxon>
        <taxon>Viridiplantae</taxon>
        <taxon>Streptophyta</taxon>
        <taxon>Embryophyta</taxon>
        <taxon>Tracheophyta</taxon>
        <taxon>Spermatophyta</taxon>
        <taxon>Magnoliopsida</taxon>
        <taxon>eudicotyledons</taxon>
        <taxon>Gunneridae</taxon>
        <taxon>Pentapetalae</taxon>
        <taxon>rosids</taxon>
        <taxon>malvids</taxon>
        <taxon>Myrtales</taxon>
        <taxon>Myrtaceae</taxon>
        <taxon>Myrtoideae</taxon>
        <taxon>Eucalypteae</taxon>
        <taxon>Eucalyptus</taxon>
    </lineage>
</organism>
<keyword evidence="7" id="KW-0418">Kinase</keyword>
<keyword evidence="6 12" id="KW-0547">Nucleotide-binding</keyword>
<feature type="region of interest" description="Disordered" evidence="14">
    <location>
        <begin position="46"/>
        <end position="75"/>
    </location>
</feature>
<evidence type="ECO:0000256" key="9">
    <source>
        <dbReference type="ARBA" id="ARBA00023136"/>
    </source>
</evidence>
<evidence type="ECO:0000259" key="15">
    <source>
        <dbReference type="PROSITE" id="PS50011"/>
    </source>
</evidence>
<dbReference type="InterPro" id="IPR008271">
    <property type="entry name" value="Ser/Thr_kinase_AS"/>
</dbReference>
<sequence length="425" mass="47565">MSELGLGVRPAADGWSEIYPLSQLELESRKLCAELGGYDQEHDQMHAASTSSLGGPRRWGGDAASKKDEVSAETQSRRHWECNVIDYEEKVGDGFYDAHGVANSLSGCGSHEIAFPDPRKCTNDRFMDTNFMLKDSEGPSSSIDSNTNKVDDVDVGDEIQWEHLVIGERIGLGSYGEVFHATWNGMEVAVKKFFDQDLSGAPLDMFRREVQIIRSLRHPNVVLFMGAVAHPPHLSIITEFVRRGSLYGIIHRPQCPIDEKRRIKMALDVARGMNYLHTSIPTIVHRDLKSPNLLVDENWNVKVCDFGLSRLKHNTFLSSKSTAGTAEWMAPEVLRNKPSNEKCDIFSFGVILWELATLRIPWSGMNSMQVVGAVGYENRRLEIPNEVNPLVGKIICDCWQTEPNLRPSFVELTGALESLQQLVIP</sequence>
<keyword evidence="8 12" id="KW-0067">ATP-binding</keyword>
<keyword evidence="9" id="KW-0472">Membrane</keyword>
<dbReference type="GO" id="GO:0005737">
    <property type="term" value="C:cytoplasm"/>
    <property type="evidence" value="ECO:0000318"/>
    <property type="project" value="GO_Central"/>
</dbReference>
<dbReference type="Gene3D" id="3.30.200.20">
    <property type="entry name" value="Phosphorylase Kinase, domain 1"/>
    <property type="match status" value="1"/>
</dbReference>
<dbReference type="GO" id="GO:0005524">
    <property type="term" value="F:ATP binding"/>
    <property type="evidence" value="ECO:0007669"/>
    <property type="project" value="UniProtKB-UniRule"/>
</dbReference>
<evidence type="ECO:0000256" key="3">
    <source>
        <dbReference type="ARBA" id="ARBA00012513"/>
    </source>
</evidence>
<dbReference type="EC" id="2.7.11.1" evidence="3"/>
<dbReference type="FunFam" id="3.30.200.20:FF:000060">
    <property type="entry name" value="Serine/threonine-protein kinase isoform 1"/>
    <property type="match status" value="1"/>
</dbReference>
<dbReference type="Gramene" id="KCW84899">
    <property type="protein sequence ID" value="KCW84899"/>
    <property type="gene ID" value="EUGRSUZ_B01726"/>
</dbReference>
<protein>
    <recommendedName>
        <fullName evidence="3">non-specific serine/threonine protein kinase</fullName>
        <ecNumber evidence="3">2.7.11.1</ecNumber>
    </recommendedName>
</protein>
<evidence type="ECO:0000256" key="4">
    <source>
        <dbReference type="ARBA" id="ARBA00022527"/>
    </source>
</evidence>
<proteinExistence type="inferred from homology"/>
<dbReference type="SMART" id="SM00220">
    <property type="entry name" value="S_TKc"/>
    <property type="match status" value="1"/>
</dbReference>
<feature type="compositionally biased region" description="Basic and acidic residues" evidence="14">
    <location>
        <begin position="64"/>
        <end position="75"/>
    </location>
</feature>
<dbReference type="eggNOG" id="KOG0192">
    <property type="taxonomic scope" value="Eukaryota"/>
</dbReference>